<dbReference type="InterPro" id="IPR036676">
    <property type="entry name" value="PurM-like_C_sf"/>
</dbReference>
<feature type="binding site" evidence="9">
    <location>
        <position position="202"/>
    </location>
    <ligand>
        <name>Mg(2+)</name>
        <dbReference type="ChEBI" id="CHEBI:18420"/>
    </ligand>
</feature>
<feature type="domain" description="PurM-like N-terminal" evidence="10">
    <location>
        <begin position="24"/>
        <end position="131"/>
    </location>
</feature>
<dbReference type="STRING" id="1121416.SAMN02745220_00857"/>
<evidence type="ECO:0000256" key="6">
    <source>
        <dbReference type="ARBA" id="ARBA00022840"/>
    </source>
</evidence>
<dbReference type="HAMAP" id="MF_00625">
    <property type="entry name" value="SelD"/>
    <property type="match status" value="1"/>
</dbReference>
<feature type="binding site" evidence="9">
    <location>
        <position position="65"/>
    </location>
    <ligand>
        <name>Mg(2+)</name>
        <dbReference type="ChEBI" id="CHEBI:18420"/>
    </ligand>
</feature>
<keyword evidence="7 9" id="KW-0460">Magnesium</keyword>
<dbReference type="Gene3D" id="3.30.1330.10">
    <property type="entry name" value="PurM-like, N-terminal domain"/>
    <property type="match status" value="1"/>
</dbReference>
<dbReference type="SUPFAM" id="SSF56042">
    <property type="entry name" value="PurM C-terminal domain-like"/>
    <property type="match status" value="1"/>
</dbReference>
<feature type="binding site" evidence="9">
    <location>
        <begin position="113"/>
        <end position="115"/>
    </location>
    <ligand>
        <name>ATP</name>
        <dbReference type="ChEBI" id="CHEBI:30616"/>
        <note>ligand shared between dimeric partners</note>
    </ligand>
</feature>
<dbReference type="InterPro" id="IPR023061">
    <property type="entry name" value="SelD_I"/>
</dbReference>
<keyword evidence="4 9" id="KW-0547">Nucleotide-binding</keyword>
<evidence type="ECO:0000256" key="5">
    <source>
        <dbReference type="ARBA" id="ARBA00022777"/>
    </source>
</evidence>
<dbReference type="Pfam" id="PF00586">
    <property type="entry name" value="AIRS"/>
    <property type="match status" value="1"/>
</dbReference>
<dbReference type="Gene3D" id="3.90.650.10">
    <property type="entry name" value="PurM-like C-terminal domain"/>
    <property type="match status" value="1"/>
</dbReference>
<organism evidence="12 13">
    <name type="scientific">Desulfopila aestuarii DSM 18488</name>
    <dbReference type="NCBI Taxonomy" id="1121416"/>
    <lineage>
        <taxon>Bacteria</taxon>
        <taxon>Pseudomonadati</taxon>
        <taxon>Thermodesulfobacteriota</taxon>
        <taxon>Desulfobulbia</taxon>
        <taxon>Desulfobulbales</taxon>
        <taxon>Desulfocapsaceae</taxon>
        <taxon>Desulfopila</taxon>
    </lineage>
</organism>
<comment type="subunit">
    <text evidence="9">Homodimer.</text>
</comment>
<comment type="similarity">
    <text evidence="1 9">Belongs to the selenophosphate synthase 1 family. Class I subfamily.</text>
</comment>
<dbReference type="InterPro" id="IPR016188">
    <property type="entry name" value="PurM-like_N"/>
</dbReference>
<dbReference type="NCBIfam" id="TIGR00476">
    <property type="entry name" value="selD"/>
    <property type="match status" value="1"/>
</dbReference>
<accession>A0A1M7XZV7</accession>
<protein>
    <recommendedName>
        <fullName evidence="9">Selenide, water dikinase</fullName>
        <ecNumber evidence="9">2.7.9.3</ecNumber>
    </recommendedName>
    <alternativeName>
        <fullName evidence="9">Selenium donor protein</fullName>
    </alternativeName>
    <alternativeName>
        <fullName evidence="9">Selenophosphate synthase</fullName>
    </alternativeName>
</protein>
<evidence type="ECO:0000259" key="10">
    <source>
        <dbReference type="Pfam" id="PF00586"/>
    </source>
</evidence>
<comment type="function">
    <text evidence="9">Synthesizes selenophosphate from selenide and ATP.</text>
</comment>
<comment type="catalytic activity">
    <reaction evidence="9">
        <text>hydrogenselenide + ATP + H2O = selenophosphate + AMP + phosphate + 2 H(+)</text>
        <dbReference type="Rhea" id="RHEA:18737"/>
        <dbReference type="ChEBI" id="CHEBI:15377"/>
        <dbReference type="ChEBI" id="CHEBI:15378"/>
        <dbReference type="ChEBI" id="CHEBI:16144"/>
        <dbReference type="ChEBI" id="CHEBI:29317"/>
        <dbReference type="ChEBI" id="CHEBI:30616"/>
        <dbReference type="ChEBI" id="CHEBI:43474"/>
        <dbReference type="ChEBI" id="CHEBI:456215"/>
        <dbReference type="EC" id="2.7.9.3"/>
    </reaction>
</comment>
<dbReference type="PANTHER" id="PTHR10256:SF0">
    <property type="entry name" value="INACTIVE SELENIDE, WATER DIKINASE-LIKE PROTEIN-RELATED"/>
    <property type="match status" value="1"/>
</dbReference>
<dbReference type="GO" id="GO:0016260">
    <property type="term" value="P:selenocysteine biosynthetic process"/>
    <property type="evidence" value="ECO:0007669"/>
    <property type="project" value="InterPro"/>
</dbReference>
<dbReference type="EMBL" id="FRFE01000003">
    <property type="protein sequence ID" value="SHO44730.1"/>
    <property type="molecule type" value="Genomic_DNA"/>
</dbReference>
<feature type="binding site" description="in other chain" evidence="9">
    <location>
        <position position="42"/>
    </location>
    <ligand>
        <name>ATP</name>
        <dbReference type="ChEBI" id="CHEBI:30616"/>
        <note>ligand shared between dimeric partners</note>
    </ligand>
</feature>
<evidence type="ECO:0000256" key="3">
    <source>
        <dbReference type="ARBA" id="ARBA00022723"/>
    </source>
</evidence>
<keyword evidence="2 9" id="KW-0808">Transferase</keyword>
<feature type="binding site" description="in other chain" evidence="9">
    <location>
        <begin position="22"/>
        <end position="24"/>
    </location>
    <ligand>
        <name>ATP</name>
        <dbReference type="ChEBI" id="CHEBI:30616"/>
        <note>ligand shared between dimeric partners</note>
    </ligand>
</feature>
<comment type="caution">
    <text evidence="9">Lacks conserved residue(s) required for the propagation of feature annotation.</text>
</comment>
<dbReference type="SUPFAM" id="SSF55326">
    <property type="entry name" value="PurM N-terminal domain-like"/>
    <property type="match status" value="1"/>
</dbReference>
<keyword evidence="8 9" id="KW-0711">Selenium</keyword>
<dbReference type="GO" id="GO:0005737">
    <property type="term" value="C:cytoplasm"/>
    <property type="evidence" value="ECO:0007669"/>
    <property type="project" value="TreeGrafter"/>
</dbReference>
<evidence type="ECO:0000256" key="4">
    <source>
        <dbReference type="ARBA" id="ARBA00022741"/>
    </source>
</evidence>
<keyword evidence="6 9" id="KW-0067">ATP-binding</keyword>
<dbReference type="GO" id="GO:0005524">
    <property type="term" value="F:ATP binding"/>
    <property type="evidence" value="ECO:0007669"/>
    <property type="project" value="UniProtKB-UniRule"/>
</dbReference>
<keyword evidence="5 9" id="KW-0418">Kinase</keyword>
<evidence type="ECO:0000256" key="8">
    <source>
        <dbReference type="ARBA" id="ARBA00023266"/>
    </source>
</evidence>
<name>A0A1M7XZV7_9BACT</name>
<feature type="binding site" description="in other chain" evidence="9">
    <location>
        <position position="65"/>
    </location>
    <ligand>
        <name>ATP</name>
        <dbReference type="ChEBI" id="CHEBI:30616"/>
        <note>ligand shared between dimeric partners</note>
    </ligand>
</feature>
<keyword evidence="3 9" id="KW-0479">Metal-binding</keyword>
<sequence>MSDALAGFEKPEDPDLLVGIETSDDAAVYRLSDDIAMINTVDFITPPVDDPYWFGQISAANSISDVYSMGGRPVTALNVVMFPSKHLDMGVLREILKGGHDKVIEAGACLVGGHSVDDNEPKYGLCVNGVVHPDRVITNAGAKPGDALVLTKPLGSGVLFNAVRAGKFEFKVLERETLPIIASLNGTAMQLALKYELHACTDVTGFGILGHSLEMALGCSKHIHIEYQALPFYSGAYEMYKRGETTGSNVANRALVARHTLVLSRTLTKEQEELLYDPQTSGGLLIALPADQAGELINEMHSAGLGVAVRIGEVTDEAVGLTVR</sequence>
<dbReference type="GO" id="GO:0000287">
    <property type="term" value="F:magnesium ion binding"/>
    <property type="evidence" value="ECO:0007669"/>
    <property type="project" value="UniProtKB-UniRule"/>
</dbReference>
<dbReference type="GO" id="GO:0004756">
    <property type="term" value="F:selenide, water dikinase activity"/>
    <property type="evidence" value="ECO:0007669"/>
    <property type="project" value="UniProtKB-UniRule"/>
</dbReference>
<keyword evidence="13" id="KW-1185">Reference proteome</keyword>
<evidence type="ECO:0000256" key="1">
    <source>
        <dbReference type="ARBA" id="ARBA00008026"/>
    </source>
</evidence>
<evidence type="ECO:0000259" key="11">
    <source>
        <dbReference type="Pfam" id="PF02769"/>
    </source>
</evidence>
<evidence type="ECO:0000256" key="9">
    <source>
        <dbReference type="HAMAP-Rule" id="MF_00625"/>
    </source>
</evidence>
<dbReference type="InterPro" id="IPR036921">
    <property type="entry name" value="PurM-like_N_sf"/>
</dbReference>
<evidence type="ECO:0000313" key="13">
    <source>
        <dbReference type="Proteomes" id="UP000184603"/>
    </source>
</evidence>
<dbReference type="Pfam" id="PF02769">
    <property type="entry name" value="AIRS_C"/>
    <property type="match status" value="1"/>
</dbReference>
<dbReference type="Proteomes" id="UP000184603">
    <property type="component" value="Unassembled WGS sequence"/>
</dbReference>
<gene>
    <name evidence="9" type="primary">selD</name>
    <name evidence="12" type="ORF">SAMN02745220_00857</name>
</gene>
<dbReference type="InterPro" id="IPR004536">
    <property type="entry name" value="SPS/SelD"/>
</dbReference>
<evidence type="ECO:0000313" key="12">
    <source>
        <dbReference type="EMBL" id="SHO44730.1"/>
    </source>
</evidence>
<feature type="domain" description="PurM-like C-terminal" evidence="11">
    <location>
        <begin position="143"/>
        <end position="318"/>
    </location>
</feature>
<dbReference type="CDD" id="cd02195">
    <property type="entry name" value="SelD"/>
    <property type="match status" value="1"/>
</dbReference>
<reference evidence="12 13" key="1">
    <citation type="submission" date="2016-12" db="EMBL/GenBank/DDBJ databases">
        <authorList>
            <person name="Song W.-J."/>
            <person name="Kurnit D.M."/>
        </authorList>
    </citation>
    <scope>NUCLEOTIDE SEQUENCE [LARGE SCALE GENOMIC DNA]</scope>
    <source>
        <strain evidence="12 13">DSM 18488</strain>
    </source>
</reference>
<dbReference type="EC" id="2.7.9.3" evidence="9"/>
<evidence type="ECO:0000256" key="7">
    <source>
        <dbReference type="ARBA" id="ARBA00022842"/>
    </source>
</evidence>
<proteinExistence type="inferred from homology"/>
<dbReference type="PIRSF" id="PIRSF036407">
    <property type="entry name" value="Selenphspht_syn"/>
    <property type="match status" value="1"/>
</dbReference>
<feature type="binding site" evidence="9">
    <location>
        <position position="25"/>
    </location>
    <ligand>
        <name>Mg(2+)</name>
        <dbReference type="ChEBI" id="CHEBI:18420"/>
    </ligand>
</feature>
<dbReference type="InterPro" id="IPR010918">
    <property type="entry name" value="PurM-like_C_dom"/>
</dbReference>
<evidence type="ECO:0000256" key="2">
    <source>
        <dbReference type="ARBA" id="ARBA00022679"/>
    </source>
</evidence>
<dbReference type="AlphaFoldDB" id="A0A1M7XZV7"/>
<comment type="cofactor">
    <cofactor evidence="9">
        <name>Mg(2+)</name>
        <dbReference type="ChEBI" id="CHEBI:18420"/>
    </cofactor>
    <text evidence="9">Binds 1 Mg(2+) ion per monomer.</text>
</comment>
<dbReference type="PANTHER" id="PTHR10256">
    <property type="entry name" value="SELENIDE, WATER DIKINASE"/>
    <property type="match status" value="1"/>
</dbReference>